<dbReference type="GO" id="GO:0045259">
    <property type="term" value="C:proton-transporting ATP synthase complex"/>
    <property type="evidence" value="ECO:0007669"/>
    <property type="project" value="UniProtKB-KW"/>
</dbReference>
<evidence type="ECO:0000256" key="8">
    <source>
        <dbReference type="ARBA" id="ARBA00022989"/>
    </source>
</evidence>
<evidence type="ECO:0000256" key="7">
    <source>
        <dbReference type="ARBA" id="ARBA00022781"/>
    </source>
</evidence>
<dbReference type="PANTHER" id="PTHR10031">
    <property type="entry name" value="ATP SYNTHASE LIPID-BINDING PROTEIN, MITOCHONDRIAL"/>
    <property type="match status" value="1"/>
</dbReference>
<dbReference type="FunFam" id="1.20.20.10:FF:000002">
    <property type="entry name" value="ATP synthase subunit c"/>
    <property type="match status" value="1"/>
</dbReference>
<dbReference type="InterPro" id="IPR038662">
    <property type="entry name" value="ATP_synth_F0_csu_sf"/>
</dbReference>
<dbReference type="InterPro" id="IPR002379">
    <property type="entry name" value="ATPase_proteolipid_c-like_dom"/>
</dbReference>
<dbReference type="Proteomes" id="UP000070355">
    <property type="component" value="Unassembled WGS sequence"/>
</dbReference>
<proteinExistence type="inferred from homology"/>
<evidence type="ECO:0000256" key="9">
    <source>
        <dbReference type="ARBA" id="ARBA00023065"/>
    </source>
</evidence>
<name>A0A134A666_9BACL</name>
<comment type="function">
    <text evidence="13 14">F(1)F(0) ATP synthase produces ATP from ADP in the presence of a proton or sodium gradient. F-type ATPases consist of two structural domains, F(1) containing the extramembraneous catalytic core and F(0) containing the membrane proton channel, linked together by a central stalk and a peripheral stalk. During catalysis, ATP synthesis in the catalytic domain of F(1) is coupled via a rotary mechanism of the central stalk subunits to proton translocation.</text>
</comment>
<dbReference type="SUPFAM" id="SSF81333">
    <property type="entry name" value="F1F0 ATP synthase subunit C"/>
    <property type="match status" value="1"/>
</dbReference>
<evidence type="ECO:0000256" key="13">
    <source>
        <dbReference type="ARBA" id="ARBA00025198"/>
    </source>
</evidence>
<dbReference type="EMBL" id="LSDC01000017">
    <property type="protein sequence ID" value="KXB63221.1"/>
    <property type="molecule type" value="Genomic_DNA"/>
</dbReference>
<keyword evidence="12 14" id="KW-0066">ATP synthesis</keyword>
<evidence type="ECO:0000259" key="15">
    <source>
        <dbReference type="Pfam" id="PF00137"/>
    </source>
</evidence>
<dbReference type="InterPro" id="IPR020537">
    <property type="entry name" value="ATP_synth_F0_csu_DDCD_BS"/>
</dbReference>
<dbReference type="GO" id="GO:0008289">
    <property type="term" value="F:lipid binding"/>
    <property type="evidence" value="ECO:0007669"/>
    <property type="project" value="UniProtKB-KW"/>
</dbReference>
<feature type="transmembrane region" description="Helical" evidence="14">
    <location>
        <begin position="21"/>
        <end position="47"/>
    </location>
</feature>
<evidence type="ECO:0000256" key="11">
    <source>
        <dbReference type="ARBA" id="ARBA00023136"/>
    </source>
</evidence>
<protein>
    <recommendedName>
        <fullName evidence="14">ATP synthase subunit c</fullName>
    </recommendedName>
    <alternativeName>
        <fullName evidence="14">ATP synthase F(0) sector subunit c</fullName>
    </alternativeName>
    <alternativeName>
        <fullName evidence="14">F-type ATPase subunit c</fullName>
        <shortName evidence="14">F-ATPase subunit c</shortName>
    </alternativeName>
    <alternativeName>
        <fullName evidence="14">Lipid-binding protein</fullName>
    </alternativeName>
</protein>
<dbReference type="HAMAP" id="MF_01396">
    <property type="entry name" value="ATP_synth_c_bact"/>
    <property type="match status" value="1"/>
</dbReference>
<accession>A0A134A666</accession>
<keyword evidence="7 14" id="KW-0375">Hydrogen ion transport</keyword>
<evidence type="ECO:0000256" key="2">
    <source>
        <dbReference type="ARBA" id="ARBA00006704"/>
    </source>
</evidence>
<organism evidence="16 17">
    <name type="scientific">Gemella haemolysans</name>
    <dbReference type="NCBI Taxonomy" id="1379"/>
    <lineage>
        <taxon>Bacteria</taxon>
        <taxon>Bacillati</taxon>
        <taxon>Bacillota</taxon>
        <taxon>Bacilli</taxon>
        <taxon>Bacillales</taxon>
        <taxon>Gemellaceae</taxon>
        <taxon>Gemella</taxon>
    </lineage>
</organism>
<keyword evidence="6 14" id="KW-0812">Transmembrane</keyword>
<dbReference type="InterPro" id="IPR000454">
    <property type="entry name" value="ATP_synth_F0_csu"/>
</dbReference>
<keyword evidence="4 14" id="KW-1003">Cell membrane</keyword>
<keyword evidence="11 14" id="KW-0472">Membrane</keyword>
<dbReference type="STRING" id="1379.HMPREF3186_00252"/>
<evidence type="ECO:0000313" key="16">
    <source>
        <dbReference type="EMBL" id="KXB63221.1"/>
    </source>
</evidence>
<sequence length="91" mass="9635">MCKNLIINKIHLLSKEENIIMVELIGAGLAAGLAAVGAGIGNGFLFGKFIEGVSRQPELESRLKSNAFVLFALVEAVPILAIVISFVILAK</sequence>
<keyword evidence="9 14" id="KW-0406">Ion transport</keyword>
<evidence type="ECO:0000256" key="6">
    <source>
        <dbReference type="ARBA" id="ARBA00022692"/>
    </source>
</evidence>
<dbReference type="PANTHER" id="PTHR10031:SF0">
    <property type="entry name" value="ATPASE PROTEIN 9"/>
    <property type="match status" value="1"/>
</dbReference>
<dbReference type="InterPro" id="IPR005953">
    <property type="entry name" value="ATP_synth_csu_bac/chlpt"/>
</dbReference>
<dbReference type="CDD" id="cd18185">
    <property type="entry name" value="ATP-synt_Fo_c_ATPE"/>
    <property type="match status" value="1"/>
</dbReference>
<dbReference type="GO" id="GO:0005886">
    <property type="term" value="C:plasma membrane"/>
    <property type="evidence" value="ECO:0007669"/>
    <property type="project" value="UniProtKB-SubCell"/>
</dbReference>
<dbReference type="AlphaFoldDB" id="A0A134A666"/>
<dbReference type="InterPro" id="IPR035921">
    <property type="entry name" value="F/V-ATP_Csub_sf"/>
</dbReference>
<gene>
    <name evidence="14" type="primary">atpE</name>
    <name evidence="16" type="ORF">HMPREF3186_00252</name>
</gene>
<dbReference type="PROSITE" id="PS00605">
    <property type="entry name" value="ATPASE_C"/>
    <property type="match status" value="1"/>
</dbReference>
<dbReference type="NCBIfam" id="NF005363">
    <property type="entry name" value="PRK06876.1"/>
    <property type="match status" value="1"/>
</dbReference>
<dbReference type="GO" id="GO:0046933">
    <property type="term" value="F:proton-transporting ATP synthase activity, rotational mechanism"/>
    <property type="evidence" value="ECO:0007669"/>
    <property type="project" value="UniProtKB-UniRule"/>
</dbReference>
<dbReference type="NCBIfam" id="TIGR01260">
    <property type="entry name" value="ATP_synt_c"/>
    <property type="match status" value="1"/>
</dbReference>
<dbReference type="PATRIC" id="fig|1379.3.peg.247"/>
<dbReference type="Pfam" id="PF00137">
    <property type="entry name" value="ATP-synt_C"/>
    <property type="match status" value="1"/>
</dbReference>
<comment type="function">
    <text evidence="14">Key component of the F(0) channel; it plays a direct role in translocation across the membrane. A homomeric c-ring of between 10-14 subunits forms the central stalk rotor element with the F(1) delta and epsilon subunits.</text>
</comment>
<keyword evidence="3 14" id="KW-0813">Transport</keyword>
<dbReference type="PRINTS" id="PR00124">
    <property type="entry name" value="ATPASEC"/>
</dbReference>
<evidence type="ECO:0000256" key="5">
    <source>
        <dbReference type="ARBA" id="ARBA00022547"/>
    </source>
</evidence>
<feature type="domain" description="V-ATPase proteolipid subunit C-like" evidence="15">
    <location>
        <begin position="25"/>
        <end position="88"/>
    </location>
</feature>
<comment type="subcellular location">
    <subcellularLocation>
        <location evidence="1 14">Cell membrane</location>
        <topology evidence="1 14">Multi-pass membrane protein</topology>
    </subcellularLocation>
</comment>
<evidence type="ECO:0000256" key="4">
    <source>
        <dbReference type="ARBA" id="ARBA00022475"/>
    </source>
</evidence>
<comment type="similarity">
    <text evidence="2 14">Belongs to the ATPase C chain family.</text>
</comment>
<evidence type="ECO:0000256" key="3">
    <source>
        <dbReference type="ARBA" id="ARBA00022448"/>
    </source>
</evidence>
<keyword evidence="8 14" id="KW-1133">Transmembrane helix</keyword>
<feature type="transmembrane region" description="Helical" evidence="14">
    <location>
        <begin position="67"/>
        <end position="90"/>
    </location>
</feature>
<evidence type="ECO:0000256" key="1">
    <source>
        <dbReference type="ARBA" id="ARBA00004651"/>
    </source>
</evidence>
<feature type="site" description="Reversibly protonated during proton transport" evidence="14">
    <location>
        <position position="75"/>
    </location>
</feature>
<evidence type="ECO:0000256" key="10">
    <source>
        <dbReference type="ARBA" id="ARBA00023121"/>
    </source>
</evidence>
<keyword evidence="5 14" id="KW-0138">CF(0)</keyword>
<comment type="caution">
    <text evidence="16">The sequence shown here is derived from an EMBL/GenBank/DDBJ whole genome shotgun (WGS) entry which is preliminary data.</text>
</comment>
<dbReference type="Gene3D" id="1.20.20.10">
    <property type="entry name" value="F1F0 ATP synthase subunit C"/>
    <property type="match status" value="1"/>
</dbReference>
<keyword evidence="10 14" id="KW-0446">Lipid-binding</keyword>
<evidence type="ECO:0000256" key="12">
    <source>
        <dbReference type="ARBA" id="ARBA00023310"/>
    </source>
</evidence>
<dbReference type="GO" id="GO:0033177">
    <property type="term" value="C:proton-transporting two-sector ATPase complex, proton-transporting domain"/>
    <property type="evidence" value="ECO:0007669"/>
    <property type="project" value="InterPro"/>
</dbReference>
<evidence type="ECO:0000256" key="14">
    <source>
        <dbReference type="HAMAP-Rule" id="MF_01396"/>
    </source>
</evidence>
<evidence type="ECO:0000313" key="17">
    <source>
        <dbReference type="Proteomes" id="UP000070355"/>
    </source>
</evidence>
<reference evidence="17" key="1">
    <citation type="submission" date="2016-01" db="EMBL/GenBank/DDBJ databases">
        <authorList>
            <person name="Mitreva M."/>
            <person name="Pepin K.H."/>
            <person name="Mihindukulasuriya K.A."/>
            <person name="Fulton R."/>
            <person name="Fronick C."/>
            <person name="O'Laughlin M."/>
            <person name="Miner T."/>
            <person name="Herter B."/>
            <person name="Rosa B.A."/>
            <person name="Cordes M."/>
            <person name="Tomlinson C."/>
            <person name="Wollam A."/>
            <person name="Palsikar V.B."/>
            <person name="Mardis E.R."/>
            <person name="Wilson R.K."/>
        </authorList>
    </citation>
    <scope>NUCLEOTIDE SEQUENCE [LARGE SCALE GENOMIC DNA]</scope>
    <source>
        <strain evidence="17">DNF01167</strain>
    </source>
</reference>